<comment type="caution">
    <text evidence="7">The sequence shown here is derived from an EMBL/GenBank/DDBJ whole genome shotgun (WGS) entry which is preliminary data.</text>
</comment>
<dbReference type="InterPro" id="IPR011610">
    <property type="entry name" value="SAM_mthyl_Trfase_ML2640-like"/>
</dbReference>
<accession>A0A543FRH2</accession>
<keyword evidence="5 6" id="KW-0949">S-adenosyl-L-methionine</keyword>
<evidence type="ECO:0000256" key="2">
    <source>
        <dbReference type="ARBA" id="ARBA00008138"/>
    </source>
</evidence>
<name>A0A543FRH2_9PSEU</name>
<evidence type="ECO:0000313" key="7">
    <source>
        <dbReference type="EMBL" id="TQM36432.1"/>
    </source>
</evidence>
<evidence type="ECO:0000256" key="5">
    <source>
        <dbReference type="ARBA" id="ARBA00022691"/>
    </source>
</evidence>
<dbReference type="RefSeq" id="WP_246122837.1">
    <property type="nucleotide sequence ID" value="NZ_VFPH01000003.1"/>
</dbReference>
<reference evidence="7 8" key="1">
    <citation type="submission" date="2019-06" db="EMBL/GenBank/DDBJ databases">
        <title>Sequencing the genomes of 1000 actinobacteria strains.</title>
        <authorList>
            <person name="Klenk H.-P."/>
        </authorList>
    </citation>
    <scope>NUCLEOTIDE SEQUENCE [LARGE SCALE GENOMIC DNA]</scope>
    <source>
        <strain evidence="7 8">DSM 45511</strain>
    </source>
</reference>
<dbReference type="GO" id="GO:0008168">
    <property type="term" value="F:methyltransferase activity"/>
    <property type="evidence" value="ECO:0007669"/>
    <property type="project" value="UniProtKB-UniRule"/>
</dbReference>
<dbReference type="EMBL" id="VFPH01000003">
    <property type="protein sequence ID" value="TQM36432.1"/>
    <property type="molecule type" value="Genomic_DNA"/>
</dbReference>
<dbReference type="Proteomes" id="UP000319818">
    <property type="component" value="Unassembled WGS sequence"/>
</dbReference>
<proteinExistence type="inferred from homology"/>
<sequence length="292" mass="32424">MNGRSASAQTAIGPMVIAAAERYTPLPQRLVDDELAALFLPPGVQWIVRACRWRPVRDLLVRATERSAPGMWGSILCRKRYADDAVTDALAAGFGQVVILGAGLDTRAYRLVGPAGAVAFELDQRANTDDKLRRLRVIYGRVPDRVRVIPVDLEVDDLTAVLSAAGFDSARPALFVWEAVTQYLTEEAVRATFMFLAKAPAGSRLIFTYVRSDYLDGTNLYGAGRLRDRMTGRYAVWKFGIAPRDVAALLREYGWAEREQVGPAEYAVRYLQPVGRDMPISEIERFVQAEKV</sequence>
<dbReference type="InterPro" id="IPR029063">
    <property type="entry name" value="SAM-dependent_MTases_sf"/>
</dbReference>
<keyword evidence="8" id="KW-1185">Reference proteome</keyword>
<comment type="function">
    <text evidence="1 6">Exhibits S-adenosyl-L-methionine-dependent methyltransferase activity.</text>
</comment>
<dbReference type="GO" id="GO:0032259">
    <property type="term" value="P:methylation"/>
    <property type="evidence" value="ECO:0007669"/>
    <property type="project" value="UniProtKB-KW"/>
</dbReference>
<dbReference type="NCBIfam" id="TIGR00027">
    <property type="entry name" value="mthyl_TIGR00027"/>
    <property type="match status" value="1"/>
</dbReference>
<dbReference type="EC" id="2.1.1.-" evidence="6"/>
<dbReference type="PANTHER" id="PTHR43619:SF2">
    <property type="entry name" value="S-ADENOSYL-L-METHIONINE-DEPENDENT METHYLTRANSFERASES SUPERFAMILY PROTEIN"/>
    <property type="match status" value="1"/>
</dbReference>
<evidence type="ECO:0000256" key="3">
    <source>
        <dbReference type="ARBA" id="ARBA00022603"/>
    </source>
</evidence>
<gene>
    <name evidence="7" type="ORF">FB388_7895</name>
</gene>
<evidence type="ECO:0000256" key="6">
    <source>
        <dbReference type="RuleBase" id="RU362030"/>
    </source>
</evidence>
<keyword evidence="3 6" id="KW-0489">Methyltransferase</keyword>
<dbReference type="PANTHER" id="PTHR43619">
    <property type="entry name" value="S-ADENOSYL-L-METHIONINE-DEPENDENT METHYLTRANSFERASE YKTD-RELATED"/>
    <property type="match status" value="1"/>
</dbReference>
<evidence type="ECO:0000256" key="1">
    <source>
        <dbReference type="ARBA" id="ARBA00003907"/>
    </source>
</evidence>
<organism evidence="7 8">
    <name type="scientific">Pseudonocardia cypriaca</name>
    <dbReference type="NCBI Taxonomy" id="882449"/>
    <lineage>
        <taxon>Bacteria</taxon>
        <taxon>Bacillati</taxon>
        <taxon>Actinomycetota</taxon>
        <taxon>Actinomycetes</taxon>
        <taxon>Pseudonocardiales</taxon>
        <taxon>Pseudonocardiaceae</taxon>
        <taxon>Pseudonocardia</taxon>
    </lineage>
</organism>
<dbReference type="SUPFAM" id="SSF53335">
    <property type="entry name" value="S-adenosyl-L-methionine-dependent methyltransferases"/>
    <property type="match status" value="1"/>
</dbReference>
<comment type="similarity">
    <text evidence="2 6">Belongs to the UPF0677 family.</text>
</comment>
<dbReference type="AlphaFoldDB" id="A0A543FRH2"/>
<evidence type="ECO:0000313" key="8">
    <source>
        <dbReference type="Proteomes" id="UP000319818"/>
    </source>
</evidence>
<dbReference type="Pfam" id="PF04072">
    <property type="entry name" value="LCM"/>
    <property type="match status" value="1"/>
</dbReference>
<keyword evidence="4 7" id="KW-0808">Transferase</keyword>
<evidence type="ECO:0000256" key="4">
    <source>
        <dbReference type="ARBA" id="ARBA00022679"/>
    </source>
</evidence>
<protein>
    <recommendedName>
        <fullName evidence="6">S-adenosyl-L-methionine-dependent methyltransferase</fullName>
        <ecNumber evidence="6">2.1.1.-</ecNumber>
    </recommendedName>
</protein>
<dbReference type="Gene3D" id="3.40.50.150">
    <property type="entry name" value="Vaccinia Virus protein VP39"/>
    <property type="match status" value="1"/>
</dbReference>
<dbReference type="InterPro" id="IPR007213">
    <property type="entry name" value="Ppm1/Ppm2/Tcmp"/>
</dbReference>